<evidence type="ECO:0000259" key="10">
    <source>
        <dbReference type="PROSITE" id="PS50850"/>
    </source>
</evidence>
<organism evidence="11 12">
    <name type="scientific">Pomacea canaliculata</name>
    <name type="common">Golden apple snail</name>
    <dbReference type="NCBI Taxonomy" id="400727"/>
    <lineage>
        <taxon>Eukaryota</taxon>
        <taxon>Metazoa</taxon>
        <taxon>Spiralia</taxon>
        <taxon>Lophotrochozoa</taxon>
        <taxon>Mollusca</taxon>
        <taxon>Gastropoda</taxon>
        <taxon>Caenogastropoda</taxon>
        <taxon>Architaenioglossa</taxon>
        <taxon>Ampullarioidea</taxon>
        <taxon>Ampullariidae</taxon>
        <taxon>Pomacea</taxon>
    </lineage>
</organism>
<dbReference type="Proteomes" id="UP000245119">
    <property type="component" value="Linkage Group LG9"/>
</dbReference>
<dbReference type="PROSITE" id="PS50850">
    <property type="entry name" value="MFS"/>
    <property type="match status" value="1"/>
</dbReference>
<dbReference type="InterPro" id="IPR005828">
    <property type="entry name" value="MFS_sugar_transport-like"/>
</dbReference>
<keyword evidence="3 7" id="KW-0813">Transport</keyword>
<evidence type="ECO:0000256" key="2">
    <source>
        <dbReference type="ARBA" id="ARBA00010992"/>
    </source>
</evidence>
<keyword evidence="5 9" id="KW-1133">Transmembrane helix</keyword>
<evidence type="ECO:0000313" key="12">
    <source>
        <dbReference type="Proteomes" id="UP000245119"/>
    </source>
</evidence>
<comment type="similarity">
    <text evidence="2 7">Belongs to the major facilitator superfamily. Sugar transporter (TC 2.A.1.1) family.</text>
</comment>
<keyword evidence="4 9" id="KW-0812">Transmembrane</keyword>
<feature type="transmembrane region" description="Helical" evidence="9">
    <location>
        <begin position="462"/>
        <end position="483"/>
    </location>
</feature>
<dbReference type="InterPro" id="IPR036259">
    <property type="entry name" value="MFS_trans_sf"/>
</dbReference>
<comment type="subcellular location">
    <subcellularLocation>
        <location evidence="1">Membrane</location>
        <topology evidence="1">Multi-pass membrane protein</topology>
    </subcellularLocation>
</comment>
<dbReference type="PANTHER" id="PTHR48020">
    <property type="entry name" value="PROTON MYO-INOSITOL COTRANSPORTER"/>
    <property type="match status" value="1"/>
</dbReference>
<evidence type="ECO:0000256" key="3">
    <source>
        <dbReference type="ARBA" id="ARBA00022448"/>
    </source>
</evidence>
<dbReference type="EMBL" id="PZQS01000009">
    <property type="protein sequence ID" value="PVD24679.1"/>
    <property type="molecule type" value="Genomic_DNA"/>
</dbReference>
<dbReference type="GO" id="GO:0005366">
    <property type="term" value="F:myo-inositol:proton symporter activity"/>
    <property type="evidence" value="ECO:0007669"/>
    <property type="project" value="TreeGrafter"/>
</dbReference>
<feature type="transmembrane region" description="Helical" evidence="9">
    <location>
        <begin position="133"/>
        <end position="155"/>
    </location>
</feature>
<reference evidence="11 12" key="1">
    <citation type="submission" date="2018-04" db="EMBL/GenBank/DDBJ databases">
        <title>The genome of golden apple snail Pomacea canaliculata provides insight into stress tolerance and invasive adaptation.</title>
        <authorList>
            <person name="Liu C."/>
            <person name="Liu B."/>
            <person name="Ren Y."/>
            <person name="Zhang Y."/>
            <person name="Wang H."/>
            <person name="Li S."/>
            <person name="Jiang F."/>
            <person name="Yin L."/>
            <person name="Zhang G."/>
            <person name="Qian W."/>
            <person name="Fan W."/>
        </authorList>
    </citation>
    <scope>NUCLEOTIDE SEQUENCE [LARGE SCALE GENOMIC DNA]</scope>
    <source>
        <strain evidence="11">SZHN2017</strain>
        <tissue evidence="11">Muscle</tissue>
    </source>
</reference>
<proteinExistence type="inferred from homology"/>
<evidence type="ECO:0000313" key="11">
    <source>
        <dbReference type="EMBL" id="PVD24679.1"/>
    </source>
</evidence>
<keyword evidence="6 9" id="KW-0472">Membrane</keyword>
<dbReference type="NCBIfam" id="TIGR00879">
    <property type="entry name" value="SP"/>
    <property type="match status" value="1"/>
</dbReference>
<dbReference type="GO" id="GO:0016324">
    <property type="term" value="C:apical plasma membrane"/>
    <property type="evidence" value="ECO:0007669"/>
    <property type="project" value="TreeGrafter"/>
</dbReference>
<feature type="transmembrane region" description="Helical" evidence="9">
    <location>
        <begin position="322"/>
        <end position="345"/>
    </location>
</feature>
<evidence type="ECO:0000256" key="8">
    <source>
        <dbReference type="SAM" id="MobiDB-lite"/>
    </source>
</evidence>
<feature type="transmembrane region" description="Helical" evidence="9">
    <location>
        <begin position="285"/>
        <end position="307"/>
    </location>
</feature>
<dbReference type="AlphaFoldDB" id="A0A2T7NU25"/>
<dbReference type="PRINTS" id="PR00171">
    <property type="entry name" value="SUGRTRNSPORT"/>
</dbReference>
<sequence length="596" mass="65522">MLETDNGWSDEDIYEMADVNETTRLMSSDHCGQSHTMSFKSAEADSERFAINKGYISGQDETSSEKDAIPSLPETNSDDDRGRATKQQQTTAYVWLLGYLSDAFGRKVCTILASLVFTAGALVLGLAENVTMLIIGRLIIGIGIGVASMTVPVYIAEVAPSHIRGRLVTVNTLFITGGQFIASLLDGGFSYMKSDGWRYMLGLAGLPSLIQLIGFLFLPESPRWMMKKGNESRAREILVAVRGTKDVEEEMADMRESCEEDKRETNNSSYPTIVLMLKSPRMRRALIVGCGLQFFQQVSGINTVMYYSASIIKMAGVNNQHLAIWLAAMTAGINFVFTLVGVWLVERIGRKRLLLCSLAGVILSLALLAVGFQISAFNSPHIVINENISSNNHCVSYSTCELCIEDKSCGFCFVDVNGEANNGSCLSVSNDNEAYSQYGRCAANASLTDVGLVWAKDYCPTAYSWLPIFGLAMYLMFFAPGMGPMPWTINAEIYPLWARSTGSSMSAATNWLSNLVVSMTFLTLTETITKYGTYWLYVGVASVGFLFFLCLLPETKGCKLEEVEELFAESWCHSCCSDNGQEAKLQIKQKSSSTHL</sequence>
<dbReference type="Pfam" id="PF00083">
    <property type="entry name" value="Sugar_tr"/>
    <property type="match status" value="2"/>
</dbReference>
<feature type="transmembrane region" description="Helical" evidence="9">
    <location>
        <begin position="504"/>
        <end position="522"/>
    </location>
</feature>
<gene>
    <name evidence="11" type="ORF">C0Q70_15164</name>
</gene>
<feature type="region of interest" description="Disordered" evidence="8">
    <location>
        <begin position="58"/>
        <end position="85"/>
    </location>
</feature>
<dbReference type="PANTHER" id="PTHR48020:SF12">
    <property type="entry name" value="PROTON MYO-INOSITOL COTRANSPORTER"/>
    <property type="match status" value="1"/>
</dbReference>
<evidence type="ECO:0000256" key="4">
    <source>
        <dbReference type="ARBA" id="ARBA00022692"/>
    </source>
</evidence>
<accession>A0A2T7NU25</accession>
<feature type="domain" description="Major facilitator superfamily (MFS) profile" evidence="10">
    <location>
        <begin position="38"/>
        <end position="556"/>
    </location>
</feature>
<evidence type="ECO:0000256" key="1">
    <source>
        <dbReference type="ARBA" id="ARBA00004141"/>
    </source>
</evidence>
<protein>
    <recommendedName>
        <fullName evidence="10">Major facilitator superfamily (MFS) profile domain-containing protein</fullName>
    </recommendedName>
</protein>
<feature type="transmembrane region" description="Helical" evidence="9">
    <location>
        <begin position="167"/>
        <end position="185"/>
    </location>
</feature>
<dbReference type="SUPFAM" id="SSF103473">
    <property type="entry name" value="MFS general substrate transporter"/>
    <property type="match status" value="1"/>
</dbReference>
<feature type="transmembrane region" description="Helical" evidence="9">
    <location>
        <begin position="534"/>
        <end position="552"/>
    </location>
</feature>
<keyword evidence="12" id="KW-1185">Reference proteome</keyword>
<dbReference type="STRING" id="400727.A0A2T7NU25"/>
<evidence type="ECO:0000256" key="5">
    <source>
        <dbReference type="ARBA" id="ARBA00022989"/>
    </source>
</evidence>
<dbReference type="InterPro" id="IPR005829">
    <property type="entry name" value="Sugar_transporter_CS"/>
</dbReference>
<dbReference type="InterPro" id="IPR050814">
    <property type="entry name" value="Myo-inositol_Transporter"/>
</dbReference>
<dbReference type="PROSITE" id="PS00216">
    <property type="entry name" value="SUGAR_TRANSPORT_1"/>
    <property type="match status" value="2"/>
</dbReference>
<feature type="transmembrane region" description="Helical" evidence="9">
    <location>
        <begin position="352"/>
        <end position="374"/>
    </location>
</feature>
<dbReference type="PROSITE" id="PS00217">
    <property type="entry name" value="SUGAR_TRANSPORT_2"/>
    <property type="match status" value="1"/>
</dbReference>
<dbReference type="OrthoDB" id="6339427at2759"/>
<evidence type="ECO:0000256" key="9">
    <source>
        <dbReference type="SAM" id="Phobius"/>
    </source>
</evidence>
<dbReference type="InterPro" id="IPR003663">
    <property type="entry name" value="Sugar/inositol_transpt"/>
</dbReference>
<evidence type="ECO:0000256" key="6">
    <source>
        <dbReference type="ARBA" id="ARBA00023136"/>
    </source>
</evidence>
<name>A0A2T7NU25_POMCA</name>
<dbReference type="InterPro" id="IPR020846">
    <property type="entry name" value="MFS_dom"/>
</dbReference>
<evidence type="ECO:0000256" key="7">
    <source>
        <dbReference type="RuleBase" id="RU003346"/>
    </source>
</evidence>
<comment type="caution">
    <text evidence="11">The sequence shown here is derived from an EMBL/GenBank/DDBJ whole genome shotgun (WGS) entry which is preliminary data.</text>
</comment>
<dbReference type="Gene3D" id="1.20.1250.20">
    <property type="entry name" value="MFS general substrate transporter like domains"/>
    <property type="match status" value="2"/>
</dbReference>
<feature type="transmembrane region" description="Helical" evidence="9">
    <location>
        <begin position="108"/>
        <end position="127"/>
    </location>
</feature>
<feature type="transmembrane region" description="Helical" evidence="9">
    <location>
        <begin position="197"/>
        <end position="218"/>
    </location>
</feature>